<name>A0A919VLT5_9CLOT</name>
<evidence type="ECO:0000313" key="2">
    <source>
        <dbReference type="EMBL" id="GIM28908.1"/>
    </source>
</evidence>
<feature type="domain" description="N-acetyltransferase" evidence="1">
    <location>
        <begin position="6"/>
        <end position="147"/>
    </location>
</feature>
<dbReference type="EMBL" id="BOPZ01000011">
    <property type="protein sequence ID" value="GIM28908.1"/>
    <property type="molecule type" value="Genomic_DNA"/>
</dbReference>
<dbReference type="GO" id="GO:0016747">
    <property type="term" value="F:acyltransferase activity, transferring groups other than amino-acyl groups"/>
    <property type="evidence" value="ECO:0007669"/>
    <property type="project" value="InterPro"/>
</dbReference>
<gene>
    <name evidence="2" type="ORF">CPJCM30710_15740</name>
</gene>
<comment type="caution">
    <text evidence="2">The sequence shown here is derived from an EMBL/GenBank/DDBJ whole genome shotgun (WGS) entry which is preliminary data.</text>
</comment>
<protein>
    <submittedName>
        <fullName evidence="2">Acetyltransferase</fullName>
    </submittedName>
</protein>
<keyword evidence="3" id="KW-1185">Reference proteome</keyword>
<dbReference type="InterPro" id="IPR016181">
    <property type="entry name" value="Acyl_CoA_acyltransferase"/>
</dbReference>
<dbReference type="SUPFAM" id="SSF55729">
    <property type="entry name" value="Acyl-CoA N-acyltransferases (Nat)"/>
    <property type="match status" value="1"/>
</dbReference>
<dbReference type="InterPro" id="IPR000182">
    <property type="entry name" value="GNAT_dom"/>
</dbReference>
<reference evidence="2" key="1">
    <citation type="submission" date="2021-03" db="EMBL/GenBank/DDBJ databases">
        <title>Taxonomic study of Clostridium polyendosporum from meadow-gley soil under rice.</title>
        <authorList>
            <person name="Kobayashi H."/>
            <person name="Tanizawa Y."/>
            <person name="Yagura M."/>
        </authorList>
    </citation>
    <scope>NUCLEOTIDE SEQUENCE</scope>
    <source>
        <strain evidence="2">JCM 30710</strain>
    </source>
</reference>
<dbReference type="RefSeq" id="WP_212903629.1">
    <property type="nucleotide sequence ID" value="NZ_BOPZ01000011.1"/>
</dbReference>
<dbReference type="Pfam" id="PF13673">
    <property type="entry name" value="Acetyltransf_10"/>
    <property type="match status" value="1"/>
</dbReference>
<sequence length="147" mass="17691">MQWILKHYNELTVDEFYEIAKSRFEVFTEEQKVYEQDFDDRDKDCYHLFLWDKERVVAYCRIIKKGVAYEEVSIGRVLVVNDYRRRGLAEDMIKRAIEFVGKEMKEKAITLSAQQYIVPLYRSVGFEKVSEVYMEAGIPHVKMKKKW</sequence>
<organism evidence="2 3">
    <name type="scientific">Clostridium polyendosporum</name>
    <dbReference type="NCBI Taxonomy" id="69208"/>
    <lineage>
        <taxon>Bacteria</taxon>
        <taxon>Bacillati</taxon>
        <taxon>Bacillota</taxon>
        <taxon>Clostridia</taxon>
        <taxon>Eubacteriales</taxon>
        <taxon>Clostridiaceae</taxon>
        <taxon>Clostridium</taxon>
    </lineage>
</organism>
<dbReference type="Gene3D" id="3.40.630.30">
    <property type="match status" value="1"/>
</dbReference>
<proteinExistence type="predicted"/>
<evidence type="ECO:0000313" key="3">
    <source>
        <dbReference type="Proteomes" id="UP000679179"/>
    </source>
</evidence>
<dbReference type="AlphaFoldDB" id="A0A919VLT5"/>
<dbReference type="PROSITE" id="PS51186">
    <property type="entry name" value="GNAT"/>
    <property type="match status" value="1"/>
</dbReference>
<accession>A0A919VLT5</accession>
<evidence type="ECO:0000259" key="1">
    <source>
        <dbReference type="PROSITE" id="PS51186"/>
    </source>
</evidence>
<dbReference type="CDD" id="cd04301">
    <property type="entry name" value="NAT_SF"/>
    <property type="match status" value="1"/>
</dbReference>
<dbReference type="Proteomes" id="UP000679179">
    <property type="component" value="Unassembled WGS sequence"/>
</dbReference>